<reference evidence="2" key="1">
    <citation type="submission" date="2022-03" db="EMBL/GenBank/DDBJ databases">
        <authorList>
            <person name="Martin C."/>
        </authorList>
    </citation>
    <scope>NUCLEOTIDE SEQUENCE</scope>
</reference>
<feature type="region of interest" description="Disordered" evidence="1">
    <location>
        <begin position="1"/>
        <end position="31"/>
    </location>
</feature>
<gene>
    <name evidence="2" type="ORF">OFUS_LOCUS138</name>
</gene>
<keyword evidence="3" id="KW-1185">Reference proteome</keyword>
<name>A0A8J1UWS2_OWEFU</name>
<proteinExistence type="predicted"/>
<dbReference type="EMBL" id="CAIIXF020000001">
    <property type="protein sequence ID" value="CAH1772366.1"/>
    <property type="molecule type" value="Genomic_DNA"/>
</dbReference>
<dbReference type="AlphaFoldDB" id="A0A8J1UWS2"/>
<evidence type="ECO:0000256" key="1">
    <source>
        <dbReference type="SAM" id="MobiDB-lite"/>
    </source>
</evidence>
<organism evidence="2 3">
    <name type="scientific">Owenia fusiformis</name>
    <name type="common">Polychaete worm</name>
    <dbReference type="NCBI Taxonomy" id="6347"/>
    <lineage>
        <taxon>Eukaryota</taxon>
        <taxon>Metazoa</taxon>
        <taxon>Spiralia</taxon>
        <taxon>Lophotrochozoa</taxon>
        <taxon>Annelida</taxon>
        <taxon>Polychaeta</taxon>
        <taxon>Sedentaria</taxon>
        <taxon>Canalipalpata</taxon>
        <taxon>Sabellida</taxon>
        <taxon>Oweniida</taxon>
        <taxon>Oweniidae</taxon>
        <taxon>Owenia</taxon>
    </lineage>
</organism>
<sequence>MHRLELDYKMGPRDSSPSPTNSPRQRSDSIKERIRASQAGIEELRLLRNSQEALFMEVRDKIMAMGSPRKMQSLTDGDFSARRRAYSDGETANLIIAQKAALKNLKNKQNIEPKNAWASTPRRRSASVTNTTYQRNKHETLYSPNRKLQFEYPSPMHAVLQQWDTAVTGDGDPSPDAEKSDVRKSSKATPSPCTFKSKTVQTLSTKQSEEFDKSHTMCTMRSHPEGQHRDQSADSMNDSVNDLDLSMSTSPMTIGSCEILAEVVEEAYRKDICDHNETGVAKKYPTPPDTIQNKSGEGKVFDDTNGYNCFNQNRLLFYKNSGTLANNSLERLRRLKPNKTRPGSGDRTIPGMSSLRVGPDANV</sequence>
<comment type="caution">
    <text evidence="2">The sequence shown here is derived from an EMBL/GenBank/DDBJ whole genome shotgun (WGS) entry which is preliminary data.</text>
</comment>
<accession>A0A8J1UWS2</accession>
<protein>
    <submittedName>
        <fullName evidence="2">Uncharacterized protein</fullName>
    </submittedName>
</protein>
<feature type="compositionally biased region" description="Basic and acidic residues" evidence="1">
    <location>
        <begin position="1"/>
        <end position="12"/>
    </location>
</feature>
<evidence type="ECO:0000313" key="3">
    <source>
        <dbReference type="Proteomes" id="UP000749559"/>
    </source>
</evidence>
<feature type="compositionally biased region" description="Polar residues" evidence="1">
    <location>
        <begin position="187"/>
        <end position="206"/>
    </location>
</feature>
<feature type="region of interest" description="Disordered" evidence="1">
    <location>
        <begin position="116"/>
        <end position="140"/>
    </location>
</feature>
<feature type="region of interest" description="Disordered" evidence="1">
    <location>
        <begin position="336"/>
        <end position="363"/>
    </location>
</feature>
<evidence type="ECO:0000313" key="2">
    <source>
        <dbReference type="EMBL" id="CAH1772366.1"/>
    </source>
</evidence>
<feature type="compositionally biased region" description="Polar residues" evidence="1">
    <location>
        <begin position="15"/>
        <end position="24"/>
    </location>
</feature>
<feature type="compositionally biased region" description="Basic and acidic residues" evidence="1">
    <location>
        <begin position="222"/>
        <end position="232"/>
    </location>
</feature>
<feature type="region of interest" description="Disordered" evidence="1">
    <location>
        <begin position="166"/>
        <end position="237"/>
    </location>
</feature>
<dbReference type="Proteomes" id="UP000749559">
    <property type="component" value="Unassembled WGS sequence"/>
</dbReference>